<evidence type="ECO:0000256" key="2">
    <source>
        <dbReference type="ARBA" id="ARBA00023002"/>
    </source>
</evidence>
<dbReference type="Pfam" id="PF13561">
    <property type="entry name" value="adh_short_C2"/>
    <property type="match status" value="1"/>
</dbReference>
<dbReference type="AlphaFoldDB" id="A0A1T4KGE2"/>
<protein>
    <submittedName>
        <fullName evidence="3">NAD(P)-dependent dehydrogenase, short-chain alcohol dehydrogenase family</fullName>
    </submittedName>
</protein>
<evidence type="ECO:0000313" key="4">
    <source>
        <dbReference type="Proteomes" id="UP000196365"/>
    </source>
</evidence>
<accession>A0A1T4KGE2</accession>
<keyword evidence="4" id="KW-1185">Reference proteome</keyword>
<dbReference type="FunFam" id="3.40.50.720:FF:000084">
    <property type="entry name" value="Short-chain dehydrogenase reductase"/>
    <property type="match status" value="1"/>
</dbReference>
<dbReference type="SUPFAM" id="SSF51735">
    <property type="entry name" value="NAD(P)-binding Rossmann-fold domains"/>
    <property type="match status" value="1"/>
</dbReference>
<evidence type="ECO:0000256" key="1">
    <source>
        <dbReference type="ARBA" id="ARBA00006484"/>
    </source>
</evidence>
<dbReference type="InterPro" id="IPR020904">
    <property type="entry name" value="Sc_DH/Rdtase_CS"/>
</dbReference>
<dbReference type="PROSITE" id="PS00061">
    <property type="entry name" value="ADH_SHORT"/>
    <property type="match status" value="1"/>
</dbReference>
<keyword evidence="2" id="KW-0560">Oxidoreductase</keyword>
<comment type="similarity">
    <text evidence="1">Belongs to the short-chain dehydrogenases/reductases (SDR) family.</text>
</comment>
<name>A0A1T4KGE2_9FIRM</name>
<dbReference type="EMBL" id="FUWV01000002">
    <property type="protein sequence ID" value="SJZ41471.1"/>
    <property type="molecule type" value="Genomic_DNA"/>
</dbReference>
<dbReference type="InterPro" id="IPR036291">
    <property type="entry name" value="NAD(P)-bd_dom_sf"/>
</dbReference>
<dbReference type="NCBIfam" id="NF005214">
    <property type="entry name" value="PRK06701.1"/>
    <property type="match status" value="1"/>
</dbReference>
<dbReference type="PRINTS" id="PR00081">
    <property type="entry name" value="GDHRDH"/>
</dbReference>
<reference evidence="3 4" key="1">
    <citation type="submission" date="2017-02" db="EMBL/GenBank/DDBJ databases">
        <authorList>
            <person name="Peterson S.W."/>
        </authorList>
    </citation>
    <scope>NUCLEOTIDE SEQUENCE [LARGE SCALE GENOMIC DNA]</scope>
    <source>
        <strain evidence="3 4">DSM 15102</strain>
    </source>
</reference>
<dbReference type="PANTHER" id="PTHR48107">
    <property type="entry name" value="NADPH-DEPENDENT ALDEHYDE REDUCTASE-LIKE PROTEIN, CHLOROPLASTIC-RELATED"/>
    <property type="match status" value="1"/>
</dbReference>
<proteinExistence type="inferred from homology"/>
<gene>
    <name evidence="3" type="ORF">SAMN02745973_00510</name>
</gene>
<dbReference type="Proteomes" id="UP000196365">
    <property type="component" value="Unassembled WGS sequence"/>
</dbReference>
<dbReference type="PRINTS" id="PR00080">
    <property type="entry name" value="SDRFAMILY"/>
</dbReference>
<dbReference type="GO" id="GO:0008206">
    <property type="term" value="P:bile acid metabolic process"/>
    <property type="evidence" value="ECO:0007669"/>
    <property type="project" value="UniProtKB-ARBA"/>
</dbReference>
<evidence type="ECO:0000313" key="3">
    <source>
        <dbReference type="EMBL" id="SJZ41471.1"/>
    </source>
</evidence>
<dbReference type="InterPro" id="IPR002347">
    <property type="entry name" value="SDR_fam"/>
</dbReference>
<organism evidence="3 4">
    <name type="scientific">Garciella nitratireducens DSM 15102</name>
    <dbReference type="NCBI Taxonomy" id="1121911"/>
    <lineage>
        <taxon>Bacteria</taxon>
        <taxon>Bacillati</taxon>
        <taxon>Bacillota</taxon>
        <taxon>Clostridia</taxon>
        <taxon>Eubacteriales</taxon>
        <taxon>Eubacteriaceae</taxon>
        <taxon>Garciella</taxon>
    </lineage>
</organism>
<dbReference type="PANTHER" id="PTHR48107:SF16">
    <property type="entry name" value="NADPH-DEPENDENT ALDEHYDE REDUCTASE 1, CHLOROPLASTIC"/>
    <property type="match status" value="1"/>
</dbReference>
<dbReference type="NCBIfam" id="NF005559">
    <property type="entry name" value="PRK07231.1"/>
    <property type="match status" value="1"/>
</dbReference>
<dbReference type="Gene3D" id="3.40.50.720">
    <property type="entry name" value="NAD(P)-binding Rossmann-like Domain"/>
    <property type="match status" value="1"/>
</dbReference>
<sequence length="291" mass="31345">MADQQWMNFPKSVLGQTQQKQPGVESMMNPIPITENPKYKGSNQLQDKVAVITGGDSGIGKAVAIAFAKEGANIVIVYLDEHEDAKNTKNMIESIGKKCLLIAGDVGHNGFCKEVIQKVIQQFGKIDILINNAAEQHSQNRIEDITNQQLENTFRTNVFSMFYMIKAAMPYLRQGSCIINTASITAYQGNEILIDYSASKGAVISFTRSLSQSLASQGIRVNAVAPGPIWTPLIPASFSADHVATFGSDTPMGRPGQPVELASAYVYLASEGASYVTGQTIHVNGGTIVNG</sequence>
<dbReference type="GO" id="GO:0016614">
    <property type="term" value="F:oxidoreductase activity, acting on CH-OH group of donors"/>
    <property type="evidence" value="ECO:0007669"/>
    <property type="project" value="UniProtKB-ARBA"/>
</dbReference>
<dbReference type="CDD" id="cd05355">
    <property type="entry name" value="SDR_c1"/>
    <property type="match status" value="1"/>
</dbReference>